<proteinExistence type="predicted"/>
<sequence length="451" mass="52570">MEYDTLQDLIAQNLEFPLLYQACTTKYRTNALVADLCSYQGLAERAENELDIPESYFNLPQTILPRKISSLNRYLELRSYYILDEYTLVRRNPETGSLVGTYELWTAVQRAIEREDVTALQEYLPLLSEEAHEILHGELSWGKYSKHATWKRSVEFLQAYYSLERDETEEQDLLFRVRQGNEEALDKVLANLDSLDKYGRDRLLLYSIESGHEDFFRRTMSALTGKDISLREERFSPKIVTKDNIKQIYPLKKLKTRPRLGPSEEELVSAALYSGHASIVDYFRSYFNMEMVTNSSPYKPEYGREAFLSPRNKVQPIEFLSIVQRTAHHGYIEEAIKQGNTDVLVYSLQTTKISRNKIHRAIYSGLEYALGNIPMLIYLCTYLSENKVSKKNIYLLANLLQIWEKEENSLLYPQSIGLLETYLRPELEFAFARREYKRMEAEYLGSPDAEA</sequence>
<evidence type="ECO:0000313" key="1">
    <source>
        <dbReference type="EMBL" id="SOB74433.1"/>
    </source>
</evidence>
<accession>A0A285PXN2</accession>
<dbReference type="Proteomes" id="UP000274850">
    <property type="component" value="Segment"/>
</dbReference>
<evidence type="ECO:0000313" key="2">
    <source>
        <dbReference type="Proteomes" id="UP000274850"/>
    </source>
</evidence>
<name>A0A285PXN2_9VIRU</name>
<gene>
    <name evidence="1" type="ORF">BQ9231_00550</name>
</gene>
<protein>
    <submittedName>
        <fullName evidence="1">Uncharacterized protein</fullName>
    </submittedName>
</protein>
<reference evidence="1" key="1">
    <citation type="submission" date="2017-08" db="EMBL/GenBank/DDBJ databases">
        <authorList>
            <person name="de Groot N.N."/>
        </authorList>
    </citation>
    <scope>NUCLEOTIDE SEQUENCE</scope>
</reference>
<dbReference type="EMBL" id="LT907979">
    <property type="protein sequence ID" value="SOB74433.1"/>
    <property type="molecule type" value="Genomic_DNA"/>
</dbReference>
<organism evidence="1">
    <name type="scientific">Cedratvirus lausannensis</name>
    <dbReference type="NCBI Taxonomy" id="2023205"/>
    <lineage>
        <taxon>Viruses</taxon>
        <taxon>Pithoviruses</taxon>
        <taxon>Orthocedratvirinae</taxon>
        <taxon>Alphacedratvirus</taxon>
        <taxon>Alphacedratvirus francolausannense</taxon>
    </lineage>
</organism>
<keyword evidence="2" id="KW-1185">Reference proteome</keyword>